<dbReference type="Pfam" id="PF12296">
    <property type="entry name" value="HsbA"/>
    <property type="match status" value="1"/>
</dbReference>
<comment type="caution">
    <text evidence="2">The sequence shown here is derived from an EMBL/GenBank/DDBJ whole genome shotgun (WGS) entry which is preliminary data.</text>
</comment>
<dbReference type="EMBL" id="MU151321">
    <property type="protein sequence ID" value="KAF9445147.1"/>
    <property type="molecule type" value="Genomic_DNA"/>
</dbReference>
<dbReference type="Gene3D" id="1.20.1280.140">
    <property type="match status" value="1"/>
</dbReference>
<dbReference type="AlphaFoldDB" id="A0A9P6BZ95"/>
<reference evidence="2" key="1">
    <citation type="submission" date="2020-11" db="EMBL/GenBank/DDBJ databases">
        <authorList>
            <consortium name="DOE Joint Genome Institute"/>
            <person name="Ahrendt S."/>
            <person name="Riley R."/>
            <person name="Andreopoulos W."/>
            <person name="Labutti K."/>
            <person name="Pangilinan J."/>
            <person name="Ruiz-Duenas F.J."/>
            <person name="Barrasa J.M."/>
            <person name="Sanchez-Garcia M."/>
            <person name="Camarero S."/>
            <person name="Miyauchi S."/>
            <person name="Serrano A."/>
            <person name="Linde D."/>
            <person name="Babiker R."/>
            <person name="Drula E."/>
            <person name="Ayuso-Fernandez I."/>
            <person name="Pacheco R."/>
            <person name="Padilla G."/>
            <person name="Ferreira P."/>
            <person name="Barriuso J."/>
            <person name="Kellner H."/>
            <person name="Castanera R."/>
            <person name="Alfaro M."/>
            <person name="Ramirez L."/>
            <person name="Pisabarro A.G."/>
            <person name="Kuo A."/>
            <person name="Tritt A."/>
            <person name="Lipzen A."/>
            <person name="He G."/>
            <person name="Yan M."/>
            <person name="Ng V."/>
            <person name="Cullen D."/>
            <person name="Martin F."/>
            <person name="Rosso M.-N."/>
            <person name="Henrissat B."/>
            <person name="Hibbett D."/>
            <person name="Martinez A.T."/>
            <person name="Grigoriev I.V."/>
        </authorList>
    </citation>
    <scope>NUCLEOTIDE SEQUENCE</scope>
    <source>
        <strain evidence="2">MF-IS2</strain>
    </source>
</reference>
<dbReference type="PANTHER" id="PTHR38123">
    <property type="entry name" value="CELL WALL SERINE-THREONINE-RICH GALACTOMANNOPROTEIN MP1 (AFU_ORTHOLOGUE AFUA_4G03240)"/>
    <property type="match status" value="1"/>
</dbReference>
<protein>
    <recommendedName>
        <fullName evidence="4">Hydrophobic surface binding protein</fullName>
    </recommendedName>
</protein>
<dbReference type="InterPro" id="IPR021054">
    <property type="entry name" value="Cell_wall_mannoprotein_1"/>
</dbReference>
<organism evidence="2 3">
    <name type="scientific">Macrolepiota fuliginosa MF-IS2</name>
    <dbReference type="NCBI Taxonomy" id="1400762"/>
    <lineage>
        <taxon>Eukaryota</taxon>
        <taxon>Fungi</taxon>
        <taxon>Dikarya</taxon>
        <taxon>Basidiomycota</taxon>
        <taxon>Agaricomycotina</taxon>
        <taxon>Agaricomycetes</taxon>
        <taxon>Agaricomycetidae</taxon>
        <taxon>Agaricales</taxon>
        <taxon>Agaricineae</taxon>
        <taxon>Agaricaceae</taxon>
        <taxon>Macrolepiota</taxon>
    </lineage>
</organism>
<feature type="signal peptide" evidence="1">
    <location>
        <begin position="1"/>
        <end position="18"/>
    </location>
</feature>
<dbReference type="PANTHER" id="PTHR38123:SF1">
    <property type="entry name" value="HYDROPHOBIC SURFACE BINDING PROTEIN"/>
    <property type="match status" value="1"/>
</dbReference>
<name>A0A9P6BZ95_9AGAR</name>
<dbReference type="OrthoDB" id="3485059at2759"/>
<evidence type="ECO:0000313" key="3">
    <source>
        <dbReference type="Proteomes" id="UP000807342"/>
    </source>
</evidence>
<evidence type="ECO:0000256" key="1">
    <source>
        <dbReference type="SAM" id="SignalP"/>
    </source>
</evidence>
<evidence type="ECO:0000313" key="2">
    <source>
        <dbReference type="EMBL" id="KAF9445147.1"/>
    </source>
</evidence>
<proteinExistence type="predicted"/>
<feature type="chain" id="PRO_5040274568" description="Hydrophobic surface binding protein" evidence="1">
    <location>
        <begin position="19"/>
        <end position="178"/>
    </location>
</feature>
<evidence type="ECO:0008006" key="4">
    <source>
        <dbReference type="Google" id="ProtNLM"/>
    </source>
</evidence>
<accession>A0A9P6BZ95</accession>
<sequence>MQFKSFLYLASVLAVSLASTPQTVLSDLTALQSSITTLDNAINAFPNTGGSLVAALAIHTDAQNTETALGQTTTDAQALSPSPVSVADGTSIINEVNVIRPIIEDALTAIVAKKPAFDALPLGGVSALVLQDLQALSADTQTLATALIAATPASLQSQANSLANEIESAFATAIAAYS</sequence>
<keyword evidence="3" id="KW-1185">Reference proteome</keyword>
<dbReference type="Proteomes" id="UP000807342">
    <property type="component" value="Unassembled WGS sequence"/>
</dbReference>
<keyword evidence="1" id="KW-0732">Signal</keyword>
<dbReference type="GO" id="GO:0005576">
    <property type="term" value="C:extracellular region"/>
    <property type="evidence" value="ECO:0007669"/>
    <property type="project" value="TreeGrafter"/>
</dbReference>
<gene>
    <name evidence="2" type="ORF">P691DRAFT_735440</name>
</gene>